<dbReference type="Pfam" id="PF00106">
    <property type="entry name" value="adh_short"/>
    <property type="match status" value="1"/>
</dbReference>
<dbReference type="Proteomes" id="UP000001095">
    <property type="component" value="Unassembled WGS sequence"/>
</dbReference>
<dbReference type="SUPFAM" id="SSF51735">
    <property type="entry name" value="NAD(P)-binding Rossmann-fold domains"/>
    <property type="match status" value="1"/>
</dbReference>
<keyword evidence="5" id="KW-1185">Reference proteome</keyword>
<dbReference type="PANTHER" id="PTHR44196:SF1">
    <property type="entry name" value="DEHYDROGENASE_REDUCTASE SDR FAMILY MEMBER 7B"/>
    <property type="match status" value="1"/>
</dbReference>
<evidence type="ECO:0000313" key="4">
    <source>
        <dbReference type="EMBL" id="EKS31784.1"/>
    </source>
</evidence>
<comment type="caution">
    <text evidence="4">The sequence shown here is derived from an EMBL/GenBank/DDBJ whole genome shotgun (WGS) entry which is preliminary data.</text>
</comment>
<accession>K8NTJ7</accession>
<proteinExistence type="inferred from homology"/>
<dbReference type="EMBL" id="AGWY01000018">
    <property type="protein sequence ID" value="EKS31784.1"/>
    <property type="molecule type" value="Genomic_DNA"/>
</dbReference>
<protein>
    <recommendedName>
        <fullName evidence="3">Ketoreductase domain-containing protein</fullName>
    </recommendedName>
</protein>
<dbReference type="AlphaFoldDB" id="K8NTJ7"/>
<evidence type="ECO:0000313" key="5">
    <source>
        <dbReference type="Proteomes" id="UP000001095"/>
    </source>
</evidence>
<dbReference type="HOGENOM" id="CLU_010194_2_1_5"/>
<keyword evidence="2" id="KW-0560">Oxidoreductase</keyword>
<dbReference type="PRINTS" id="PR00081">
    <property type="entry name" value="GDHRDH"/>
</dbReference>
<organism evidence="4 5">
    <name type="scientific">Afipia clevelandensis ATCC 49720</name>
    <dbReference type="NCBI Taxonomy" id="883079"/>
    <lineage>
        <taxon>Bacteria</taxon>
        <taxon>Pseudomonadati</taxon>
        <taxon>Pseudomonadota</taxon>
        <taxon>Alphaproteobacteria</taxon>
        <taxon>Hyphomicrobiales</taxon>
        <taxon>Nitrobacteraceae</taxon>
        <taxon>Afipia</taxon>
    </lineage>
</organism>
<evidence type="ECO:0000256" key="1">
    <source>
        <dbReference type="ARBA" id="ARBA00006484"/>
    </source>
</evidence>
<dbReference type="InterPro" id="IPR002347">
    <property type="entry name" value="SDR_fam"/>
</dbReference>
<feature type="domain" description="Ketoreductase" evidence="3">
    <location>
        <begin position="21"/>
        <end position="207"/>
    </location>
</feature>
<comment type="similarity">
    <text evidence="1">Belongs to the short-chain dehydrogenases/reductases (SDR) family.</text>
</comment>
<sequence length="298" mass="31699">MAGAVVRNRWWYFGSFMTSPRSILITGASSGIGAALATAYAREQVTLVLMGRNEERLSRVSSVCRDKGACVVKAVHDIADTEGFLDALSELDRHWCFDLVIFNAAVGDTSAPLQQTETPQQIVRLLDINLRGPAAGASLIVERMIARGEGGAIAMISSVAAFVPLPMAAGYAASKAGLNAFALSLNAALRGHGIAVSVICPGYVDTPMSARLNTFKPFQMKPEAAAGAIIACIARKQVFAIIPFQYAVACFVLKFVPTRLAVWLSSKFSLDASPYFAAGQPKCATAGTDDFSEKLDIR</sequence>
<name>K8NTJ7_9BRAD</name>
<dbReference type="Gene3D" id="3.40.50.720">
    <property type="entry name" value="NAD(P)-binding Rossmann-like Domain"/>
    <property type="match status" value="1"/>
</dbReference>
<dbReference type="GO" id="GO:0016491">
    <property type="term" value="F:oxidoreductase activity"/>
    <property type="evidence" value="ECO:0007669"/>
    <property type="project" value="UniProtKB-KW"/>
</dbReference>
<dbReference type="PATRIC" id="fig|883079.3.peg.4089"/>
<evidence type="ECO:0000256" key="2">
    <source>
        <dbReference type="ARBA" id="ARBA00023002"/>
    </source>
</evidence>
<gene>
    <name evidence="4" type="ORF">HMPREF9696_04005</name>
</gene>
<dbReference type="GO" id="GO:0016020">
    <property type="term" value="C:membrane"/>
    <property type="evidence" value="ECO:0007669"/>
    <property type="project" value="TreeGrafter"/>
</dbReference>
<evidence type="ECO:0000259" key="3">
    <source>
        <dbReference type="SMART" id="SM00822"/>
    </source>
</evidence>
<dbReference type="PANTHER" id="PTHR44196">
    <property type="entry name" value="DEHYDROGENASE/REDUCTASE SDR FAMILY MEMBER 7B"/>
    <property type="match status" value="1"/>
</dbReference>
<reference evidence="4 5" key="1">
    <citation type="submission" date="2012-04" db="EMBL/GenBank/DDBJ databases">
        <title>The Genome Sequence of Afipia clevelandensis ATCC 49720.</title>
        <authorList>
            <consortium name="The Broad Institute Genome Sequencing Platform"/>
            <person name="Earl A."/>
            <person name="Ward D."/>
            <person name="Feldgarden M."/>
            <person name="Gevers D."/>
            <person name="Huys G."/>
            <person name="Walker B."/>
            <person name="Young S.K."/>
            <person name="Zeng Q."/>
            <person name="Gargeya S."/>
            <person name="Fitzgerald M."/>
            <person name="Haas B."/>
            <person name="Abouelleil A."/>
            <person name="Alvarado L."/>
            <person name="Arachchi H.M."/>
            <person name="Berlin A."/>
            <person name="Chapman S.B."/>
            <person name="Goldberg J."/>
            <person name="Griggs A."/>
            <person name="Gujja S."/>
            <person name="Hansen M."/>
            <person name="Howarth C."/>
            <person name="Imamovic A."/>
            <person name="Larimer J."/>
            <person name="McCowen C."/>
            <person name="Montmayeur A."/>
            <person name="Murphy C."/>
            <person name="Neiman D."/>
            <person name="Pearson M."/>
            <person name="Priest M."/>
            <person name="Roberts A."/>
            <person name="Saif S."/>
            <person name="Shea T."/>
            <person name="Sisk P."/>
            <person name="Sykes S."/>
            <person name="Wortman J."/>
            <person name="Nusbaum C."/>
            <person name="Birren B."/>
        </authorList>
    </citation>
    <scope>NUCLEOTIDE SEQUENCE [LARGE SCALE GENOMIC DNA]</scope>
    <source>
        <strain evidence="4 5">ATCC 49720</strain>
    </source>
</reference>
<dbReference type="InterPro" id="IPR057326">
    <property type="entry name" value="KR_dom"/>
</dbReference>
<dbReference type="SMART" id="SM00822">
    <property type="entry name" value="PKS_KR"/>
    <property type="match status" value="1"/>
</dbReference>
<dbReference type="InterPro" id="IPR036291">
    <property type="entry name" value="NAD(P)-bd_dom_sf"/>
</dbReference>